<dbReference type="EMBL" id="LR797329">
    <property type="protein sequence ID" value="CAB4203251.1"/>
    <property type="molecule type" value="Genomic_DNA"/>
</dbReference>
<evidence type="ECO:0000313" key="2">
    <source>
        <dbReference type="EMBL" id="CAB4203251.1"/>
    </source>
</evidence>
<dbReference type="EMBL" id="LR796888">
    <property type="protein sequence ID" value="CAB4173103.1"/>
    <property type="molecule type" value="Genomic_DNA"/>
</dbReference>
<accession>A0A6J5S571</accession>
<evidence type="ECO:0000313" key="1">
    <source>
        <dbReference type="EMBL" id="CAB4173103.1"/>
    </source>
</evidence>
<protein>
    <submittedName>
        <fullName evidence="2">Uncharacterized protein</fullName>
    </submittedName>
</protein>
<organism evidence="2">
    <name type="scientific">uncultured Caudovirales phage</name>
    <dbReference type="NCBI Taxonomy" id="2100421"/>
    <lineage>
        <taxon>Viruses</taxon>
        <taxon>Duplodnaviria</taxon>
        <taxon>Heunggongvirae</taxon>
        <taxon>Uroviricota</taxon>
        <taxon>Caudoviricetes</taxon>
        <taxon>Peduoviridae</taxon>
        <taxon>Maltschvirus</taxon>
        <taxon>Maltschvirus maltsch</taxon>
    </lineage>
</organism>
<reference evidence="2" key="1">
    <citation type="submission" date="2020-05" db="EMBL/GenBank/DDBJ databases">
        <authorList>
            <person name="Chiriac C."/>
            <person name="Salcher M."/>
            <person name="Ghai R."/>
            <person name="Kavagutti S V."/>
        </authorList>
    </citation>
    <scope>NUCLEOTIDE SEQUENCE</scope>
</reference>
<gene>
    <name evidence="2" type="ORF">UFOVP1379_8</name>
    <name evidence="1" type="ORF">UFOVP942_29</name>
</gene>
<proteinExistence type="predicted"/>
<sequence length="207" mass="22551">MSKFAAKTVDAYRKGLKLDLGSIRVQMKGVEGLDELIATLNALPGRAQTNLYRRAIRPALTAVAKEAKALVHNIPVTSGQETKESKADGSIRDDIAKAIKVKVGIKLKKGVYGSVAVRYPKRAKGQNSPGNKASLAHLIEFGFTLKVAFYGKPRKQPIAIEGAEFMTSAFERIAPRAQRLFQSAMQELIRNPGVGKKEFATKMEAVI</sequence>
<name>A0A6J5S571_9CAUD</name>